<comment type="caution">
    <text evidence="1">The sequence shown here is derived from an EMBL/GenBank/DDBJ whole genome shotgun (WGS) entry which is preliminary data.</text>
</comment>
<proteinExistence type="predicted"/>
<dbReference type="EMBL" id="JANCLT010000004">
    <property type="protein sequence ID" value="MCP8968816.1"/>
    <property type="molecule type" value="Genomic_DNA"/>
</dbReference>
<dbReference type="Proteomes" id="UP001156102">
    <property type="component" value="Unassembled WGS sequence"/>
</dbReference>
<gene>
    <name evidence="1" type="ORF">NK662_09725</name>
</gene>
<name>A0AA42BPW6_9BACI</name>
<dbReference type="Pfam" id="PF19618">
    <property type="entry name" value="DUF6123"/>
    <property type="match status" value="1"/>
</dbReference>
<accession>A0AA42BPW6</accession>
<evidence type="ECO:0000313" key="1">
    <source>
        <dbReference type="EMBL" id="MCP8968816.1"/>
    </source>
</evidence>
<sequence length="86" mass="9695">MKTVAEYISFLQGKGFKLREEALGFISFGQRYTGAADEVVIAAIEATLKHQLHFDGSYFVALLEQMKGHQIEDRKSAQAYARKLLN</sequence>
<dbReference type="RefSeq" id="WP_254758730.1">
    <property type="nucleotide sequence ID" value="NZ_JANCLT010000004.1"/>
</dbReference>
<organism evidence="1 2">
    <name type="scientific">Ectobacillus ponti</name>
    <dbReference type="NCBI Taxonomy" id="2961894"/>
    <lineage>
        <taxon>Bacteria</taxon>
        <taxon>Bacillati</taxon>
        <taxon>Bacillota</taxon>
        <taxon>Bacilli</taxon>
        <taxon>Bacillales</taxon>
        <taxon>Bacillaceae</taxon>
        <taxon>Ectobacillus</taxon>
    </lineage>
</organism>
<protein>
    <submittedName>
        <fullName evidence="1">DUF6123 family protein</fullName>
    </submittedName>
</protein>
<keyword evidence="2" id="KW-1185">Reference proteome</keyword>
<reference evidence="1" key="1">
    <citation type="submission" date="2022-07" db="EMBL/GenBank/DDBJ databases">
        <authorList>
            <person name="Li W.-J."/>
            <person name="Deng Q.-Q."/>
        </authorList>
    </citation>
    <scope>NUCLEOTIDE SEQUENCE</scope>
    <source>
        <strain evidence="1">SYSU M60031</strain>
    </source>
</reference>
<evidence type="ECO:0000313" key="2">
    <source>
        <dbReference type="Proteomes" id="UP001156102"/>
    </source>
</evidence>
<dbReference type="InterPro" id="IPR046126">
    <property type="entry name" value="DUF6123"/>
</dbReference>
<dbReference type="AlphaFoldDB" id="A0AA42BPW6"/>